<organism evidence="2 3">
    <name type="scientific">Mycobacteroides abscessus 1948</name>
    <dbReference type="NCBI Taxonomy" id="1299323"/>
    <lineage>
        <taxon>Bacteria</taxon>
        <taxon>Bacillati</taxon>
        <taxon>Actinomycetota</taxon>
        <taxon>Actinomycetes</taxon>
        <taxon>Mycobacteriales</taxon>
        <taxon>Mycobacteriaceae</taxon>
        <taxon>Mycobacteroides</taxon>
        <taxon>Mycobacteroides abscessus</taxon>
    </lineage>
</organism>
<sequence>MHIHSPQHSPDPPIPQVNNRGPVDQVLADPEGSEFGIVHDTWA</sequence>
<name>A0A829QKF3_9MYCO</name>
<accession>A0A829QKF3</accession>
<feature type="region of interest" description="Disordered" evidence="1">
    <location>
        <begin position="1"/>
        <end position="43"/>
    </location>
</feature>
<gene>
    <name evidence="2" type="ORF">I542_3779</name>
</gene>
<reference evidence="2 3" key="1">
    <citation type="submission" date="2013-12" db="EMBL/GenBank/DDBJ databases">
        <authorList>
            <person name="Zelazny A."/>
            <person name="Olivier K."/>
            <person name="Holland S."/>
            <person name="Lenaerts A."/>
            <person name="Ordway D."/>
            <person name="DeGroote M.A."/>
            <person name="Parker T."/>
            <person name="Sizemore C."/>
            <person name="Tallon L.J."/>
            <person name="Sadzewicz L.K."/>
            <person name="Sengamalay N."/>
            <person name="Fraser C.M."/>
            <person name="Hine E."/>
            <person name="Shefchek K.A."/>
            <person name="Das S.P."/>
            <person name="Tettelin H."/>
        </authorList>
    </citation>
    <scope>NUCLEOTIDE SEQUENCE [LARGE SCALE GENOMIC DNA]</scope>
    <source>
        <strain evidence="2 3">1948</strain>
    </source>
</reference>
<proteinExistence type="predicted"/>
<evidence type="ECO:0000256" key="1">
    <source>
        <dbReference type="SAM" id="MobiDB-lite"/>
    </source>
</evidence>
<comment type="caution">
    <text evidence="2">The sequence shown here is derived from an EMBL/GenBank/DDBJ whole genome shotgun (WGS) entry which is preliminary data.</text>
</comment>
<protein>
    <submittedName>
        <fullName evidence="2">Uncharacterized protein</fullName>
    </submittedName>
</protein>
<dbReference type="Proteomes" id="UP000021210">
    <property type="component" value="Unassembled WGS sequence"/>
</dbReference>
<dbReference type="AlphaFoldDB" id="A0A829QKF3"/>
<dbReference type="EMBL" id="JAOH01000002">
    <property type="protein sequence ID" value="EUA63622.1"/>
    <property type="molecule type" value="Genomic_DNA"/>
</dbReference>
<evidence type="ECO:0000313" key="3">
    <source>
        <dbReference type="Proteomes" id="UP000021210"/>
    </source>
</evidence>
<evidence type="ECO:0000313" key="2">
    <source>
        <dbReference type="EMBL" id="EUA63622.1"/>
    </source>
</evidence>